<protein>
    <submittedName>
        <fullName evidence="3">Uncharacterized protein</fullName>
    </submittedName>
</protein>
<keyword evidence="2" id="KW-0812">Transmembrane</keyword>
<accession>A0ABR3S810</accession>
<feature type="compositionally biased region" description="Basic and acidic residues" evidence="1">
    <location>
        <begin position="263"/>
        <end position="273"/>
    </location>
</feature>
<organism evidence="3 4">
    <name type="scientific">Paraconiothyrium brasiliense</name>
    <dbReference type="NCBI Taxonomy" id="300254"/>
    <lineage>
        <taxon>Eukaryota</taxon>
        <taxon>Fungi</taxon>
        <taxon>Dikarya</taxon>
        <taxon>Ascomycota</taxon>
        <taxon>Pezizomycotina</taxon>
        <taxon>Dothideomycetes</taxon>
        <taxon>Pleosporomycetidae</taxon>
        <taxon>Pleosporales</taxon>
        <taxon>Massarineae</taxon>
        <taxon>Didymosphaeriaceae</taxon>
        <taxon>Paraconiothyrium</taxon>
    </lineage>
</organism>
<feature type="transmembrane region" description="Helical" evidence="2">
    <location>
        <begin position="205"/>
        <end position="227"/>
    </location>
</feature>
<feature type="region of interest" description="Disordered" evidence="1">
    <location>
        <begin position="235"/>
        <end position="273"/>
    </location>
</feature>
<feature type="compositionally biased region" description="Gly residues" evidence="1">
    <location>
        <begin position="1"/>
        <end position="21"/>
    </location>
</feature>
<keyword evidence="4" id="KW-1185">Reference proteome</keyword>
<keyword evidence="2" id="KW-1133">Transmembrane helix</keyword>
<keyword evidence="2" id="KW-0472">Membrane</keyword>
<evidence type="ECO:0000313" key="3">
    <source>
        <dbReference type="EMBL" id="KAL1612795.1"/>
    </source>
</evidence>
<proteinExistence type="predicted"/>
<reference evidence="3 4" key="1">
    <citation type="submission" date="2024-02" db="EMBL/GenBank/DDBJ databases">
        <title>De novo assembly and annotation of 12 fungi associated with fruit tree decline syndrome in Ontario, Canada.</title>
        <authorList>
            <person name="Sulman M."/>
            <person name="Ellouze W."/>
            <person name="Ilyukhin E."/>
        </authorList>
    </citation>
    <scope>NUCLEOTIDE SEQUENCE [LARGE SCALE GENOMIC DNA]</scope>
    <source>
        <strain evidence="3 4">M42-189</strain>
    </source>
</reference>
<comment type="caution">
    <text evidence="3">The sequence shown here is derived from an EMBL/GenBank/DDBJ whole genome shotgun (WGS) entry which is preliminary data.</text>
</comment>
<dbReference type="EMBL" id="JAKJXO020000001">
    <property type="protein sequence ID" value="KAL1612795.1"/>
    <property type="molecule type" value="Genomic_DNA"/>
</dbReference>
<dbReference type="Proteomes" id="UP001521785">
    <property type="component" value="Unassembled WGS sequence"/>
</dbReference>
<evidence type="ECO:0000256" key="1">
    <source>
        <dbReference type="SAM" id="MobiDB-lite"/>
    </source>
</evidence>
<evidence type="ECO:0000256" key="2">
    <source>
        <dbReference type="SAM" id="Phobius"/>
    </source>
</evidence>
<evidence type="ECO:0000313" key="4">
    <source>
        <dbReference type="Proteomes" id="UP001521785"/>
    </source>
</evidence>
<sequence>MEVGFRNGGRFGSGRKGGQQGGDQAATNNTSSEGDDDEAEDISTSPSSTADPAPLVAPASADVQASVALPEVTTTLVAASSTPTESFNQPTSVVDAFPEPQTTAATLVGIPYVVPSSSAIIESLSSMALPAPTSSLIPVSALTTTRLTITSSKTVYVTSAALPLPTSIPAEADSSGSAQATQAPSLDLAPLPASSVKPLSAGEKAGVGIGITFAVLIVVGAFAYELYRRRRMKARVRRGSETDSQDAGPPNRNLALRGFFGPNDKHDKKHDPEWSIESAEKISIVRAGSVRSVESQARPLTPPLPNLPSGPRFAPASSGTEVVKVGMAVPERKPTPKLVDMALRSNPPVSPSSFPSPPRPGKTGSWPLPE</sequence>
<feature type="region of interest" description="Disordered" evidence="1">
    <location>
        <begin position="1"/>
        <end position="55"/>
    </location>
</feature>
<feature type="compositionally biased region" description="Pro residues" evidence="1">
    <location>
        <begin position="348"/>
        <end position="360"/>
    </location>
</feature>
<gene>
    <name evidence="3" type="ORF">SLS60_001024</name>
</gene>
<feature type="compositionally biased region" description="Low complexity" evidence="1">
    <location>
        <begin position="43"/>
        <end position="54"/>
    </location>
</feature>
<feature type="region of interest" description="Disordered" evidence="1">
    <location>
        <begin position="293"/>
        <end position="370"/>
    </location>
</feature>
<name>A0ABR3S810_9PLEO</name>